<dbReference type="GO" id="GO:0004497">
    <property type="term" value="F:monooxygenase activity"/>
    <property type="evidence" value="ECO:0007669"/>
    <property type="project" value="UniProtKB-ARBA"/>
</dbReference>
<evidence type="ECO:0000256" key="7">
    <source>
        <dbReference type="SAM" id="Phobius"/>
    </source>
</evidence>
<proteinExistence type="inferred from homology"/>
<dbReference type="EMBL" id="MRDE01000075">
    <property type="protein sequence ID" value="OMH23387.1"/>
    <property type="molecule type" value="Genomic_DNA"/>
</dbReference>
<dbReference type="GO" id="GO:0016705">
    <property type="term" value="F:oxidoreductase activity, acting on paired donors, with incorporation or reduction of molecular oxygen"/>
    <property type="evidence" value="ECO:0007669"/>
    <property type="project" value="UniProtKB-ARBA"/>
</dbReference>
<reference evidence="9 10" key="1">
    <citation type="submission" date="2016-12" db="EMBL/GenBank/DDBJ databases">
        <title>Draft genome of Tersicoccus phoenicis 1P05MA.</title>
        <authorList>
            <person name="Nakajima Y."/>
            <person name="Yoshizawa S."/>
            <person name="Nakamura K."/>
            <person name="Ogura Y."/>
            <person name="Hayashi T."/>
            <person name="Kogure K."/>
        </authorList>
    </citation>
    <scope>NUCLEOTIDE SEQUENCE [LARGE SCALE GENOMIC DNA]</scope>
    <source>
        <strain evidence="9 10">1p05MA</strain>
    </source>
</reference>
<accession>A0A1R1L782</accession>
<dbReference type="SUPFAM" id="SSF50022">
    <property type="entry name" value="ISP domain"/>
    <property type="match status" value="1"/>
</dbReference>
<dbReference type="OrthoDB" id="9795104at2"/>
<organism evidence="9 10">
    <name type="scientific">Tersicoccus phoenicis</name>
    <dbReference type="NCBI Taxonomy" id="554083"/>
    <lineage>
        <taxon>Bacteria</taxon>
        <taxon>Bacillati</taxon>
        <taxon>Actinomycetota</taxon>
        <taxon>Actinomycetes</taxon>
        <taxon>Micrococcales</taxon>
        <taxon>Micrococcaceae</taxon>
        <taxon>Tersicoccus</taxon>
    </lineage>
</organism>
<evidence type="ECO:0000256" key="1">
    <source>
        <dbReference type="ARBA" id="ARBA00022714"/>
    </source>
</evidence>
<dbReference type="GO" id="GO:0046872">
    <property type="term" value="F:metal ion binding"/>
    <property type="evidence" value="ECO:0007669"/>
    <property type="project" value="UniProtKB-KW"/>
</dbReference>
<dbReference type="CDD" id="cd03467">
    <property type="entry name" value="Rieske"/>
    <property type="match status" value="1"/>
</dbReference>
<dbReference type="PROSITE" id="PS51296">
    <property type="entry name" value="RIESKE"/>
    <property type="match status" value="1"/>
</dbReference>
<dbReference type="STRING" id="554083.BKD30_12790"/>
<keyword evidence="1" id="KW-0001">2Fe-2S</keyword>
<evidence type="ECO:0000256" key="5">
    <source>
        <dbReference type="ARBA" id="ARBA00034078"/>
    </source>
</evidence>
<feature type="transmembrane region" description="Helical" evidence="7">
    <location>
        <begin position="112"/>
        <end position="133"/>
    </location>
</feature>
<protein>
    <submittedName>
        <fullName evidence="9">(2Fe-2S)-binding protein</fullName>
    </submittedName>
</protein>
<feature type="domain" description="Rieske" evidence="8">
    <location>
        <begin position="185"/>
        <end position="289"/>
    </location>
</feature>
<keyword evidence="3" id="KW-0408">Iron</keyword>
<keyword evidence="7" id="KW-0472">Membrane</keyword>
<keyword evidence="10" id="KW-1185">Reference proteome</keyword>
<comment type="similarity">
    <text evidence="6">Belongs to the bacterial ring-hydroxylating dioxygenase ferredoxin component family.</text>
</comment>
<evidence type="ECO:0000259" key="8">
    <source>
        <dbReference type="PROSITE" id="PS51296"/>
    </source>
</evidence>
<comment type="cofactor">
    <cofactor evidence="5">
        <name>[2Fe-2S] cluster</name>
        <dbReference type="ChEBI" id="CHEBI:190135"/>
    </cofactor>
</comment>
<comment type="caution">
    <text evidence="9">The sequence shown here is derived from an EMBL/GenBank/DDBJ whole genome shotgun (WGS) entry which is preliminary data.</text>
</comment>
<name>A0A1R1L782_9MICC</name>
<sequence>MKTVAPIAVIDALEDATWLDPVVDLEHKLSHALIKPQWLRDLLHGVPQGHPLHPPLVQVPLGAWFSAAFLDLVPGSEDASRRLVGAGVLATVPAVAAGYTDFAALHPQQMRVAVVHASANFTAVGLYSVSWLARRSGRHGLGKALSFAGLGIAGLGGFLGGHLSFRQAAGPNHAEDVPHRVEPGWHSLGPVDDLPTGTLTRRAVGEVPVVVLRQESSDAVFVLADTCSHLSGPLHEGEVTTAKPGEGPCVTCPWHGSTFSLRSGAVVNGPATAPQPRFSTRVVDGRLEVSLPGAG</sequence>
<evidence type="ECO:0000313" key="10">
    <source>
        <dbReference type="Proteomes" id="UP000187085"/>
    </source>
</evidence>
<dbReference type="Pfam" id="PF09990">
    <property type="entry name" value="DUF2231"/>
    <property type="match status" value="1"/>
</dbReference>
<dbReference type="Pfam" id="PF00355">
    <property type="entry name" value="Rieske"/>
    <property type="match status" value="1"/>
</dbReference>
<dbReference type="Proteomes" id="UP000187085">
    <property type="component" value="Unassembled WGS sequence"/>
</dbReference>
<evidence type="ECO:0000256" key="4">
    <source>
        <dbReference type="ARBA" id="ARBA00023014"/>
    </source>
</evidence>
<feature type="transmembrane region" description="Helical" evidence="7">
    <location>
        <begin position="145"/>
        <end position="165"/>
    </location>
</feature>
<dbReference type="RefSeq" id="WP_076705176.1">
    <property type="nucleotide sequence ID" value="NZ_MRDE01000075.1"/>
</dbReference>
<gene>
    <name evidence="9" type="ORF">BKD30_12790</name>
</gene>
<dbReference type="AlphaFoldDB" id="A0A1R1L782"/>
<dbReference type="InterPro" id="IPR017941">
    <property type="entry name" value="Rieske_2Fe-2S"/>
</dbReference>
<evidence type="ECO:0000256" key="6">
    <source>
        <dbReference type="ARBA" id="ARBA00038001"/>
    </source>
</evidence>
<dbReference type="PANTHER" id="PTHR21496">
    <property type="entry name" value="FERREDOXIN-RELATED"/>
    <property type="match status" value="1"/>
</dbReference>
<feature type="transmembrane region" description="Helical" evidence="7">
    <location>
        <begin position="83"/>
        <end position="100"/>
    </location>
</feature>
<dbReference type="Gene3D" id="2.102.10.10">
    <property type="entry name" value="Rieske [2Fe-2S] iron-sulphur domain"/>
    <property type="match status" value="1"/>
</dbReference>
<dbReference type="InterPro" id="IPR019251">
    <property type="entry name" value="DUF2231_TM"/>
</dbReference>
<dbReference type="PANTHER" id="PTHR21496:SF0">
    <property type="entry name" value="RIESKE DOMAIN-CONTAINING PROTEIN"/>
    <property type="match status" value="1"/>
</dbReference>
<dbReference type="InterPro" id="IPR036922">
    <property type="entry name" value="Rieske_2Fe-2S_sf"/>
</dbReference>
<keyword evidence="2" id="KW-0479">Metal-binding</keyword>
<keyword evidence="7" id="KW-1133">Transmembrane helix</keyword>
<evidence type="ECO:0000256" key="2">
    <source>
        <dbReference type="ARBA" id="ARBA00022723"/>
    </source>
</evidence>
<dbReference type="GO" id="GO:0051537">
    <property type="term" value="F:2 iron, 2 sulfur cluster binding"/>
    <property type="evidence" value="ECO:0007669"/>
    <property type="project" value="UniProtKB-KW"/>
</dbReference>
<evidence type="ECO:0000256" key="3">
    <source>
        <dbReference type="ARBA" id="ARBA00023004"/>
    </source>
</evidence>
<keyword evidence="4" id="KW-0411">Iron-sulfur</keyword>
<evidence type="ECO:0000313" key="9">
    <source>
        <dbReference type="EMBL" id="OMH23387.1"/>
    </source>
</evidence>
<keyword evidence="7" id="KW-0812">Transmembrane</keyword>